<reference evidence="2 3" key="1">
    <citation type="submission" date="2018-07" db="EMBL/GenBank/DDBJ databases">
        <title>Genomic Encyclopedia of Type Strains, Phase III (KMG-III): the genomes of soil and plant-associated and newly described type strains.</title>
        <authorList>
            <person name="Whitman W."/>
        </authorList>
    </citation>
    <scope>NUCLEOTIDE SEQUENCE [LARGE SCALE GENOMIC DNA]</scope>
    <source>
        <strain evidence="2 3">CECT 7287</strain>
    </source>
</reference>
<dbReference type="Pfam" id="PF11666">
    <property type="entry name" value="DUF2933"/>
    <property type="match status" value="1"/>
</dbReference>
<keyword evidence="1" id="KW-0812">Transmembrane</keyword>
<dbReference type="EMBL" id="QRDZ01000013">
    <property type="protein sequence ID" value="RED76074.1"/>
    <property type="molecule type" value="Genomic_DNA"/>
</dbReference>
<evidence type="ECO:0000313" key="3">
    <source>
        <dbReference type="Proteomes" id="UP000256977"/>
    </source>
</evidence>
<proteinExistence type="predicted"/>
<dbReference type="RefSeq" id="WP_116061875.1">
    <property type="nucleotide sequence ID" value="NZ_QRDZ01000013.1"/>
</dbReference>
<name>A0A3D9JPX0_9BACL</name>
<gene>
    <name evidence="2" type="ORF">DFP98_113134</name>
</gene>
<dbReference type="OrthoDB" id="2973041at2"/>
<dbReference type="Proteomes" id="UP000256977">
    <property type="component" value="Unassembled WGS sequence"/>
</dbReference>
<dbReference type="InterPro" id="IPR021682">
    <property type="entry name" value="DUF2933"/>
</dbReference>
<evidence type="ECO:0000256" key="1">
    <source>
        <dbReference type="SAM" id="Phobius"/>
    </source>
</evidence>
<keyword evidence="1" id="KW-0472">Membrane</keyword>
<organism evidence="2 3">
    <name type="scientific">Cohnella phaseoli</name>
    <dbReference type="NCBI Taxonomy" id="456490"/>
    <lineage>
        <taxon>Bacteria</taxon>
        <taxon>Bacillati</taxon>
        <taxon>Bacillota</taxon>
        <taxon>Bacilli</taxon>
        <taxon>Bacillales</taxon>
        <taxon>Paenibacillaceae</taxon>
        <taxon>Cohnella</taxon>
    </lineage>
</organism>
<evidence type="ECO:0000313" key="2">
    <source>
        <dbReference type="EMBL" id="RED76074.1"/>
    </source>
</evidence>
<comment type="caution">
    <text evidence="2">The sequence shown here is derived from an EMBL/GenBank/DDBJ whole genome shotgun (WGS) entry which is preliminary data.</text>
</comment>
<protein>
    <submittedName>
        <fullName evidence="2">DUF2933 family protein</fullName>
    </submittedName>
</protein>
<keyword evidence="1" id="KW-1133">Transmembrane helix</keyword>
<sequence>MEWTWLIVLICPIMMLFMMKYMHGKHQQGTKPEDNELNELRQQVKELNLKVDELNEANTN</sequence>
<accession>A0A3D9JPX0</accession>
<dbReference type="AlphaFoldDB" id="A0A3D9JPX0"/>
<feature type="transmembrane region" description="Helical" evidence="1">
    <location>
        <begin position="6"/>
        <end position="22"/>
    </location>
</feature>
<keyword evidence="3" id="KW-1185">Reference proteome</keyword>